<dbReference type="EMBL" id="JAJQKU010000001">
    <property type="protein sequence ID" value="MCD9095399.1"/>
    <property type="molecule type" value="Genomic_DNA"/>
</dbReference>
<gene>
    <name evidence="1" type="ORF">LTT95_00390</name>
</gene>
<protein>
    <submittedName>
        <fullName evidence="1">Uncharacterized protein</fullName>
    </submittedName>
</protein>
<organism evidence="1 2">
    <name type="scientific">Luteimonas fraxinea</name>
    <dbReference type="NCBI Taxonomy" id="2901869"/>
    <lineage>
        <taxon>Bacteria</taxon>
        <taxon>Pseudomonadati</taxon>
        <taxon>Pseudomonadota</taxon>
        <taxon>Gammaproteobacteria</taxon>
        <taxon>Lysobacterales</taxon>
        <taxon>Lysobacteraceae</taxon>
        <taxon>Luteimonas</taxon>
    </lineage>
</organism>
<accession>A0ABS8U8E6</accession>
<dbReference type="Proteomes" id="UP001430360">
    <property type="component" value="Unassembled WGS sequence"/>
</dbReference>
<reference evidence="1" key="1">
    <citation type="submission" date="2021-12" db="EMBL/GenBank/DDBJ databases">
        <authorList>
            <person name="Ulrich A."/>
        </authorList>
    </citation>
    <scope>NUCLEOTIDE SEQUENCE</scope>
    <source>
        <strain evidence="1">A1P009</strain>
    </source>
</reference>
<dbReference type="RefSeq" id="WP_232133947.1">
    <property type="nucleotide sequence ID" value="NZ_CP089507.1"/>
</dbReference>
<keyword evidence="2" id="KW-1185">Reference proteome</keyword>
<reference evidence="1" key="2">
    <citation type="journal article" date="2022" name="Syst. Appl. Microbiol.">
        <title>Physiological and genomic characterisation of Luteimonas fraxinea sp. nov., a bacterial species associated with trees tolerant to ash dieback.</title>
        <authorList>
            <person name="Ulrich K."/>
            <person name="Becker R."/>
            <person name="Behrendt U."/>
            <person name="Kube M."/>
            <person name="Schneck V."/>
            <person name="Ulrich A."/>
        </authorList>
    </citation>
    <scope>NUCLEOTIDE SEQUENCE</scope>
    <source>
        <strain evidence="1">A1P009</strain>
    </source>
</reference>
<evidence type="ECO:0000313" key="1">
    <source>
        <dbReference type="EMBL" id="MCD9095399.1"/>
    </source>
</evidence>
<comment type="caution">
    <text evidence="1">The sequence shown here is derived from an EMBL/GenBank/DDBJ whole genome shotgun (WGS) entry which is preliminary data.</text>
</comment>
<evidence type="ECO:0000313" key="2">
    <source>
        <dbReference type="Proteomes" id="UP001430360"/>
    </source>
</evidence>
<name>A0ABS8U8E6_9GAMM</name>
<proteinExistence type="predicted"/>
<sequence length="77" mass="8823">MSLLTDIEGQILFMHSRGKRPRRIQVPLRLRPELEFSMRRSQSARRDDELPLHIMGVVVYFNGDAVEIESDSGTNPG</sequence>